<gene>
    <name evidence="2" type="ORF">N7472_008922</name>
</gene>
<organism evidence="2 3">
    <name type="scientific">Penicillium cf. griseofulvum</name>
    <dbReference type="NCBI Taxonomy" id="2972120"/>
    <lineage>
        <taxon>Eukaryota</taxon>
        <taxon>Fungi</taxon>
        <taxon>Dikarya</taxon>
        <taxon>Ascomycota</taxon>
        <taxon>Pezizomycotina</taxon>
        <taxon>Eurotiomycetes</taxon>
        <taxon>Eurotiomycetidae</taxon>
        <taxon>Eurotiales</taxon>
        <taxon>Aspergillaceae</taxon>
        <taxon>Penicillium</taxon>
    </lineage>
</organism>
<feature type="region of interest" description="Disordered" evidence="1">
    <location>
        <begin position="31"/>
        <end position="101"/>
    </location>
</feature>
<reference evidence="2" key="2">
    <citation type="journal article" date="2023" name="IMA Fungus">
        <title>Comparative genomic study of the Penicillium genus elucidates a diverse pangenome and 15 lateral gene transfer events.</title>
        <authorList>
            <person name="Petersen C."/>
            <person name="Sorensen T."/>
            <person name="Nielsen M.R."/>
            <person name="Sondergaard T.E."/>
            <person name="Sorensen J.L."/>
            <person name="Fitzpatrick D.A."/>
            <person name="Frisvad J.C."/>
            <person name="Nielsen K.L."/>
        </authorList>
    </citation>
    <scope>NUCLEOTIDE SEQUENCE</scope>
    <source>
        <strain evidence="2">IBT 16849</strain>
    </source>
</reference>
<feature type="compositionally biased region" description="Pro residues" evidence="1">
    <location>
        <begin position="73"/>
        <end position="83"/>
    </location>
</feature>
<comment type="caution">
    <text evidence="2">The sequence shown here is derived from an EMBL/GenBank/DDBJ whole genome shotgun (WGS) entry which is preliminary data.</text>
</comment>
<feature type="compositionally biased region" description="Pro residues" evidence="1">
    <location>
        <begin position="50"/>
        <end position="65"/>
    </location>
</feature>
<protein>
    <submittedName>
        <fullName evidence="2">Uncharacterized protein</fullName>
    </submittedName>
</protein>
<dbReference type="Proteomes" id="UP001150879">
    <property type="component" value="Unassembled WGS sequence"/>
</dbReference>
<feature type="compositionally biased region" description="Basic residues" evidence="1">
    <location>
        <begin position="85"/>
        <end position="94"/>
    </location>
</feature>
<reference evidence="2" key="1">
    <citation type="submission" date="2022-11" db="EMBL/GenBank/DDBJ databases">
        <authorList>
            <person name="Petersen C."/>
        </authorList>
    </citation>
    <scope>NUCLEOTIDE SEQUENCE</scope>
    <source>
        <strain evidence="2">IBT 16849</strain>
    </source>
</reference>
<accession>A0A9W9M5R9</accession>
<keyword evidence="3" id="KW-1185">Reference proteome</keyword>
<proteinExistence type="predicted"/>
<evidence type="ECO:0000313" key="3">
    <source>
        <dbReference type="Proteomes" id="UP001150879"/>
    </source>
</evidence>
<sequence>METFFAENLFQEELLTWSRAPMIIVLSWMTSPTPSSPPPIPPSSSTTSLPLPPLPPRCPPPPPPIRMRTVCPRPLPPLPPPSSSPRHRSTRTRRPPQYYGR</sequence>
<dbReference type="AlphaFoldDB" id="A0A9W9M5R9"/>
<dbReference type="EMBL" id="JAPQKP010000005">
    <property type="protein sequence ID" value="KAJ5189908.1"/>
    <property type="molecule type" value="Genomic_DNA"/>
</dbReference>
<evidence type="ECO:0000313" key="2">
    <source>
        <dbReference type="EMBL" id="KAJ5189908.1"/>
    </source>
</evidence>
<name>A0A9W9M5R9_9EURO</name>
<evidence type="ECO:0000256" key="1">
    <source>
        <dbReference type="SAM" id="MobiDB-lite"/>
    </source>
</evidence>